<evidence type="ECO:0000313" key="1">
    <source>
        <dbReference type="EMBL" id="GJD46553.1"/>
    </source>
</evidence>
<sequence>MTSRYIVCQVTGTEIRMYDFTGAMVRTGSRNQNSNGTASNFSFVHLPQLDALGYRANDYAVTYASFDYGQTW</sequence>
<comment type="caution">
    <text evidence="1">The sequence shown here is derived from an EMBL/GenBank/DDBJ whole genome shotgun (WGS) entry which is preliminary data.</text>
</comment>
<reference evidence="1 2" key="1">
    <citation type="journal article" date="2021" name="Front. Microbiol.">
        <title>Comprehensive Comparative Genomics and Phenotyping of Methylobacterium Species.</title>
        <authorList>
            <person name="Alessa O."/>
            <person name="Ogura Y."/>
            <person name="Fujitani Y."/>
            <person name="Takami H."/>
            <person name="Hayashi T."/>
            <person name="Sahin N."/>
            <person name="Tani A."/>
        </authorList>
    </citation>
    <scope>NUCLEOTIDE SEQUENCE [LARGE SCALE GENOMIC DNA]</scope>
    <source>
        <strain evidence="1 2">DSM 23679</strain>
    </source>
</reference>
<keyword evidence="2" id="KW-1185">Reference proteome</keyword>
<proteinExistence type="predicted"/>
<accession>A0ABQ4QMS0</accession>
<protein>
    <submittedName>
        <fullName evidence="1">Uncharacterized protein</fullName>
    </submittedName>
</protein>
<name>A0ABQ4QMS0_9HYPH</name>
<dbReference type="EMBL" id="BPQG01000081">
    <property type="protein sequence ID" value="GJD46553.1"/>
    <property type="molecule type" value="Genomic_DNA"/>
</dbReference>
<organism evidence="1 2">
    <name type="scientific">Methylobacterium cerastii</name>
    <dbReference type="NCBI Taxonomy" id="932741"/>
    <lineage>
        <taxon>Bacteria</taxon>
        <taxon>Pseudomonadati</taxon>
        <taxon>Pseudomonadota</taxon>
        <taxon>Alphaproteobacteria</taxon>
        <taxon>Hyphomicrobiales</taxon>
        <taxon>Methylobacteriaceae</taxon>
        <taxon>Methylobacterium</taxon>
    </lineage>
</organism>
<evidence type="ECO:0000313" key="2">
    <source>
        <dbReference type="Proteomes" id="UP001055117"/>
    </source>
</evidence>
<dbReference type="Proteomes" id="UP001055117">
    <property type="component" value="Unassembled WGS sequence"/>
</dbReference>
<gene>
    <name evidence="1" type="ORF">AFCDBAGC_4435</name>
</gene>